<accession>A0A848D907</accession>
<comment type="caution">
    <text evidence="1">The sequence shown here is derived from an EMBL/GenBank/DDBJ whole genome shotgun (WGS) entry which is preliminary data.</text>
</comment>
<name>A0A848D907_9EURY</name>
<reference evidence="1" key="1">
    <citation type="journal article" date="2020" name="MBio">
        <title>'Candidatus Ethanoperedens,' a Thermophilic Genus of Archaea Mediating the Anaerobic Oxidation of Ethane.</title>
        <authorList>
            <person name="Hahn C.J."/>
            <person name="Laso-Perez R."/>
            <person name="Vulcano F."/>
            <person name="Vaziourakis K.M."/>
            <person name="Stokke R."/>
            <person name="Steen I.H."/>
            <person name="Teske A."/>
            <person name="Boetius A."/>
            <person name="Liebeke M."/>
            <person name="Amann R."/>
            <person name="Knittel K."/>
            <person name="Wegener G."/>
        </authorList>
    </citation>
    <scope>NUCLEOTIDE SEQUENCE</scope>
    <source>
        <strain evidence="1">GoM-Arc1-LC-WB58</strain>
    </source>
</reference>
<dbReference type="InterPro" id="IPR037914">
    <property type="entry name" value="SpoVT-AbrB_sf"/>
</dbReference>
<proteinExistence type="predicted"/>
<keyword evidence="1" id="KW-0238">DNA-binding</keyword>
<sequence>MKEEHIAQSKVTRRNQITIPKRVQDKLGKIKEGDYILFFERIGKYKYTSFFCY</sequence>
<dbReference type="GO" id="GO:0003677">
    <property type="term" value="F:DNA binding"/>
    <property type="evidence" value="ECO:0007669"/>
    <property type="project" value="UniProtKB-KW"/>
</dbReference>
<evidence type="ECO:0000313" key="1">
    <source>
        <dbReference type="EMBL" id="NMG82731.1"/>
    </source>
</evidence>
<evidence type="ECO:0000313" key="2">
    <source>
        <dbReference type="Proteomes" id="UP000606580"/>
    </source>
</evidence>
<protein>
    <submittedName>
        <fullName evidence="1">AbrB/MazE/SpoVT family DNA-binding domain-containing protein</fullName>
    </submittedName>
</protein>
<dbReference type="SUPFAM" id="SSF89447">
    <property type="entry name" value="AbrB/MazE/MraZ-like"/>
    <property type="match status" value="1"/>
</dbReference>
<dbReference type="InterPro" id="IPR007159">
    <property type="entry name" value="SpoVT-AbrB_dom"/>
</dbReference>
<dbReference type="Proteomes" id="UP000606580">
    <property type="component" value="Unassembled WGS sequence"/>
</dbReference>
<dbReference type="Gene3D" id="2.10.260.10">
    <property type="match status" value="1"/>
</dbReference>
<dbReference type="AlphaFoldDB" id="A0A848D907"/>
<gene>
    <name evidence="1" type="ORF">GIS02_00805</name>
</gene>
<dbReference type="EMBL" id="WNEG01000018">
    <property type="protein sequence ID" value="NMG82731.1"/>
    <property type="molecule type" value="Genomic_DNA"/>
</dbReference>
<organism evidence="1 2">
    <name type="scientific">Candidatus Ethanoperedens thermophilum</name>
    <dbReference type="NCBI Taxonomy" id="2766897"/>
    <lineage>
        <taxon>Archaea</taxon>
        <taxon>Methanobacteriati</taxon>
        <taxon>Methanobacteriota</taxon>
        <taxon>Stenosarchaea group</taxon>
        <taxon>Methanomicrobia</taxon>
        <taxon>Methanosarcinales</taxon>
        <taxon>Methanosarcinales incertae sedis</taxon>
        <taxon>GOM Arc I cluster</taxon>
        <taxon>Candidatus Ethanoperedens</taxon>
    </lineage>
</organism>
<dbReference type="NCBIfam" id="TIGR01439">
    <property type="entry name" value="lp_hng_hel_AbrB"/>
    <property type="match status" value="1"/>
</dbReference>